<name>F4NUH5_BATDJ</name>
<dbReference type="OrthoDB" id="10690801at2759"/>
<dbReference type="HOGENOM" id="CLU_301671_0_0_1"/>
<organism evidence="3 4">
    <name type="scientific">Batrachochytrium dendrobatidis (strain JAM81 / FGSC 10211)</name>
    <name type="common">Frog chytrid fungus</name>
    <dbReference type="NCBI Taxonomy" id="684364"/>
    <lineage>
        <taxon>Eukaryota</taxon>
        <taxon>Fungi</taxon>
        <taxon>Fungi incertae sedis</taxon>
        <taxon>Chytridiomycota</taxon>
        <taxon>Chytridiomycota incertae sedis</taxon>
        <taxon>Chytridiomycetes</taxon>
        <taxon>Rhizophydiales</taxon>
        <taxon>Rhizophydiales incertae sedis</taxon>
        <taxon>Batrachochytrium</taxon>
    </lineage>
</organism>
<evidence type="ECO:0000256" key="1">
    <source>
        <dbReference type="SAM" id="Coils"/>
    </source>
</evidence>
<feature type="compositionally biased region" description="Polar residues" evidence="2">
    <location>
        <begin position="144"/>
        <end position="165"/>
    </location>
</feature>
<feature type="compositionally biased region" description="Low complexity" evidence="2">
    <location>
        <begin position="166"/>
        <end position="177"/>
    </location>
</feature>
<reference evidence="3 4" key="1">
    <citation type="submission" date="2009-12" db="EMBL/GenBank/DDBJ databases">
        <title>The draft genome of Batrachochytrium dendrobatidis.</title>
        <authorList>
            <consortium name="US DOE Joint Genome Institute (JGI-PGF)"/>
            <person name="Kuo A."/>
            <person name="Salamov A."/>
            <person name="Schmutz J."/>
            <person name="Lucas S."/>
            <person name="Pitluck S."/>
            <person name="Rosenblum E."/>
            <person name="Stajich J."/>
            <person name="Eisen M."/>
            <person name="Grigoriev I.V."/>
        </authorList>
    </citation>
    <scope>NUCLEOTIDE SEQUENCE [LARGE SCALE GENOMIC DNA]</scope>
    <source>
        <strain evidence="4">JAM81 / FGSC 10211</strain>
    </source>
</reference>
<dbReference type="InParanoid" id="F4NUH5"/>
<keyword evidence="1" id="KW-0175">Coiled coil</keyword>
<dbReference type="AlphaFoldDB" id="F4NUH5"/>
<feature type="compositionally biased region" description="Basic and acidic residues" evidence="2">
    <location>
        <begin position="573"/>
        <end position="590"/>
    </location>
</feature>
<dbReference type="EMBL" id="GL882879">
    <property type="protein sequence ID" value="EGF84413.1"/>
    <property type="molecule type" value="Genomic_DNA"/>
</dbReference>
<proteinExistence type="predicted"/>
<evidence type="ECO:0000256" key="2">
    <source>
        <dbReference type="SAM" id="MobiDB-lite"/>
    </source>
</evidence>
<keyword evidence="4" id="KW-1185">Reference proteome</keyword>
<feature type="region of interest" description="Disordered" evidence="2">
    <location>
        <begin position="514"/>
        <end position="534"/>
    </location>
</feature>
<feature type="coiled-coil region" evidence="1">
    <location>
        <begin position="8"/>
        <end position="60"/>
    </location>
</feature>
<evidence type="ECO:0000313" key="4">
    <source>
        <dbReference type="Proteomes" id="UP000007241"/>
    </source>
</evidence>
<protein>
    <submittedName>
        <fullName evidence="3">Uncharacterized protein</fullName>
    </submittedName>
</protein>
<feature type="region of interest" description="Disordered" evidence="2">
    <location>
        <begin position="144"/>
        <end position="230"/>
    </location>
</feature>
<accession>F4NUH5</accession>
<evidence type="ECO:0000313" key="3">
    <source>
        <dbReference type="EMBL" id="EGF84413.1"/>
    </source>
</evidence>
<dbReference type="GeneID" id="18242002"/>
<dbReference type="RefSeq" id="XP_006676431.1">
    <property type="nucleotide sequence ID" value="XM_006676368.1"/>
</dbReference>
<dbReference type="Proteomes" id="UP000007241">
    <property type="component" value="Unassembled WGS sequence"/>
</dbReference>
<feature type="region of interest" description="Disordered" evidence="2">
    <location>
        <begin position="373"/>
        <end position="396"/>
    </location>
</feature>
<gene>
    <name evidence="3" type="ORF">BATDEDRAFT_85257</name>
</gene>
<sequence length="990" mass="109639">MAGEYFFKHQLEQQHEPKQARLNLLEQRLHIQQLVQKLAKETEKQRRAALERRLQLQTEEKQKRCERLHLPRSRPWSAPVSSKLPTHLAKFEKYNQYGTRNSQSCFTRHNENLTTSLHSIPFRRNLSPIQKCHIKLSQPHQSAFDTFTQAPNPSQHKFTTNNSDPSHSNAHSASISNRTSSKLQIHKHKSDHSPASIPSTADFDDSSDSDEFDEQFKKQSMTKSSRPNTASSIWPISKAQLQFPSVMTINNREVRVLRGMDVEVVEKAKYQIFPVKPKEVPSIVDISPIGEEFGACNDGLKIMVHDPFQKDSSWAHSSPSSFKATCELNTEPVSRNDAVSCSKHTGHTAASSKTNQKEFLAADLMDQTVNHVSEPDSSQFVPAPPKREKPRSQSARLRNVQATPLSITNNTLLSQLQNRNYSNTDSLPICNTMISSSDCVDSMPFCSETQLHSTLQSTETETAKSGEKSLLGHNCILETPPSLESIYSTPQSSCSSTANIHVEHSLEILSKKSHPIQAQSRLSAHRKKRNGDLEKVTYKKDDLVASKSLHQLDNASLECHYQPCTTPSTHFSARSEDDHPPHSDGPKTHLGESNFCDMACSKLPIPNGVGSGSNISVQSLNLNSGADRDSAQIQPAVDLNLTVSSINGSISSAIAHASCSNEQLIQDTILDQQLVTGNIKTVMPSHSTENLKTELSTNSALTTQNSQTLSVPSMDNCSAITPTYTQMHSFGSSQSSDQSLSQNINLEHTPNTKLEPEIIIHVPHSPKITVPFRTSLPRRASSAGRRVCINELNQDTPEKVHVATKGMKPIRSALKNTRSSFLNIRPGSSSVRCPVMANALLETSNCFSSSIPVRKSVSKPNRPSVCGSTSIKQSTHGKIIVESDKVNLLFDDVPVSVADHKAEMETFLLVEKLSNISELTVEEVDAKVGKIQTNQNYYSCQDAVKSNAPYDGAILYQLSESQLVNSINELDKILEYRRNSQNITFTTAFT</sequence>
<feature type="compositionally biased region" description="Polar residues" evidence="2">
    <location>
        <begin position="218"/>
        <end position="230"/>
    </location>
</feature>
<feature type="compositionally biased region" description="Acidic residues" evidence="2">
    <location>
        <begin position="202"/>
        <end position="213"/>
    </location>
</feature>
<feature type="region of interest" description="Disordered" evidence="2">
    <location>
        <begin position="569"/>
        <end position="590"/>
    </location>
</feature>